<dbReference type="Gene3D" id="3.30.70.270">
    <property type="match status" value="1"/>
</dbReference>
<protein>
    <submittedName>
        <fullName evidence="2">Pao retrotransposon peptidase</fullName>
    </submittedName>
</protein>
<accession>A0AAN8EZH4</accession>
<keyword evidence="3" id="KW-1185">Reference proteome</keyword>
<dbReference type="AlphaFoldDB" id="A0AAN8EZH4"/>
<proteinExistence type="predicted"/>
<dbReference type="InterPro" id="IPR008042">
    <property type="entry name" value="Retrotrans_Pao"/>
</dbReference>
<dbReference type="Proteomes" id="UP001331761">
    <property type="component" value="Unassembled WGS sequence"/>
</dbReference>
<evidence type="ECO:0000259" key="1">
    <source>
        <dbReference type="Pfam" id="PF00078"/>
    </source>
</evidence>
<dbReference type="Gene3D" id="3.10.10.10">
    <property type="entry name" value="HIV Type 1 Reverse Transcriptase, subunit A, domain 1"/>
    <property type="match status" value="1"/>
</dbReference>
<organism evidence="2 3">
    <name type="scientific">Trichostrongylus colubriformis</name>
    <name type="common">Black scour worm</name>
    <dbReference type="NCBI Taxonomy" id="6319"/>
    <lineage>
        <taxon>Eukaryota</taxon>
        <taxon>Metazoa</taxon>
        <taxon>Ecdysozoa</taxon>
        <taxon>Nematoda</taxon>
        <taxon>Chromadorea</taxon>
        <taxon>Rhabditida</taxon>
        <taxon>Rhabditina</taxon>
        <taxon>Rhabditomorpha</taxon>
        <taxon>Strongyloidea</taxon>
        <taxon>Trichostrongylidae</taxon>
        <taxon>Trichostrongylus</taxon>
    </lineage>
</organism>
<dbReference type="PANTHER" id="PTHR47331:SF1">
    <property type="entry name" value="GAG-LIKE PROTEIN"/>
    <property type="match status" value="1"/>
</dbReference>
<sequence length="423" mass="48662">MVRESAKAHTIHTTSDSDEETATRLWSLDSLDNKQLAYCRLVSQYQRLQQNPSAWQQYTKTIEDHLAVNFIEEVDEHVFDSHRVYYIPHQAVYKESSSTTKLRIVFDASSKVRGATSLNDCIHQGPTLLPELVGILLRARLHRFLLIADVEKAFHQILLQHSQRDATRFLWLKNSNSPPSSDNLRIFRFTRIPFGINASPFMLAASIQYYLRYLNSPLSKEIERNTYVDNVALGAATHKEAIRKYHMVKSAFGDMHMNLREFVCNSNIVNSSIPKQNRVIDANHTTLLGIAWNHHEDTLSMFIKTLNIKVNSKRTALRALASTYDPLGLPTPFFVQMKIFIQDLWTKQLAWDDQLDDIDKQRWLDLIEEIKHPLPAIPRLVIPKSSGSTKVELCVFGDASKRLYACCAYLLCRSSTYLFIIIH</sequence>
<dbReference type="SUPFAM" id="SSF56672">
    <property type="entry name" value="DNA/RNA polymerases"/>
    <property type="match status" value="1"/>
</dbReference>
<dbReference type="Pfam" id="PF00078">
    <property type="entry name" value="RVT_1"/>
    <property type="match status" value="1"/>
</dbReference>
<dbReference type="InterPro" id="IPR043128">
    <property type="entry name" value="Rev_trsase/Diguanyl_cyclase"/>
</dbReference>
<evidence type="ECO:0000313" key="3">
    <source>
        <dbReference type="Proteomes" id="UP001331761"/>
    </source>
</evidence>
<dbReference type="Pfam" id="PF05380">
    <property type="entry name" value="Peptidase_A17"/>
    <property type="match status" value="1"/>
</dbReference>
<dbReference type="PANTHER" id="PTHR47331">
    <property type="entry name" value="PHD-TYPE DOMAIN-CONTAINING PROTEIN"/>
    <property type="match status" value="1"/>
</dbReference>
<comment type="caution">
    <text evidence="2">The sequence shown here is derived from an EMBL/GenBank/DDBJ whole genome shotgun (WGS) entry which is preliminary data.</text>
</comment>
<dbReference type="InterPro" id="IPR043502">
    <property type="entry name" value="DNA/RNA_pol_sf"/>
</dbReference>
<evidence type="ECO:0000313" key="2">
    <source>
        <dbReference type="EMBL" id="KAK5970151.1"/>
    </source>
</evidence>
<dbReference type="InterPro" id="IPR000477">
    <property type="entry name" value="RT_dom"/>
</dbReference>
<reference evidence="2 3" key="1">
    <citation type="submission" date="2019-10" db="EMBL/GenBank/DDBJ databases">
        <title>Assembly and Annotation for the nematode Trichostrongylus colubriformis.</title>
        <authorList>
            <person name="Martin J."/>
        </authorList>
    </citation>
    <scope>NUCLEOTIDE SEQUENCE [LARGE SCALE GENOMIC DNA]</scope>
    <source>
        <strain evidence="2">G859</strain>
        <tissue evidence="2">Whole worm</tissue>
    </source>
</reference>
<name>A0AAN8EZH4_TRICO</name>
<gene>
    <name evidence="2" type="ORF">GCK32_022517</name>
</gene>
<feature type="domain" description="Reverse transcriptase" evidence="1">
    <location>
        <begin position="120"/>
        <end position="259"/>
    </location>
</feature>
<dbReference type="EMBL" id="WIXE01019286">
    <property type="protein sequence ID" value="KAK5970151.1"/>
    <property type="molecule type" value="Genomic_DNA"/>
</dbReference>